<keyword evidence="7 13" id="KW-0798">TonB box</keyword>
<dbReference type="InterPro" id="IPR000531">
    <property type="entry name" value="Beta-barrel_TonB"/>
</dbReference>
<dbReference type="InterPro" id="IPR037066">
    <property type="entry name" value="Plug_dom_sf"/>
</dbReference>
<feature type="chain" id="PRO_5047485482" evidence="14">
    <location>
        <begin position="28"/>
        <end position="964"/>
    </location>
</feature>
<gene>
    <name evidence="17" type="ORF">H8K52_10130</name>
</gene>
<dbReference type="PROSITE" id="PS01156">
    <property type="entry name" value="TONB_DEPENDENT_REC_2"/>
    <property type="match status" value="1"/>
</dbReference>
<comment type="caution">
    <text evidence="17">The sequence shown here is derived from an EMBL/GenBank/DDBJ whole genome shotgun (WGS) entry which is preliminary data.</text>
</comment>
<accession>A0ABR6X4I5</accession>
<evidence type="ECO:0000256" key="13">
    <source>
        <dbReference type="RuleBase" id="RU003357"/>
    </source>
</evidence>
<feature type="signal peptide" evidence="14">
    <location>
        <begin position="1"/>
        <end position="27"/>
    </location>
</feature>
<evidence type="ECO:0000256" key="3">
    <source>
        <dbReference type="ARBA" id="ARBA00022448"/>
    </source>
</evidence>
<dbReference type="InterPro" id="IPR010917">
    <property type="entry name" value="TonB_rcpt_CS"/>
</dbReference>
<dbReference type="EMBL" id="JACOFW010000009">
    <property type="protein sequence ID" value="MBC3807701.1"/>
    <property type="molecule type" value="Genomic_DNA"/>
</dbReference>
<dbReference type="Proteomes" id="UP000648257">
    <property type="component" value="Unassembled WGS sequence"/>
</dbReference>
<comment type="similarity">
    <text evidence="2 11 13">Belongs to the TonB-dependent receptor family.</text>
</comment>
<dbReference type="InterPro" id="IPR036942">
    <property type="entry name" value="Beta-barrel_TonB_sf"/>
</dbReference>
<evidence type="ECO:0000313" key="17">
    <source>
        <dbReference type="EMBL" id="MBC3807701.1"/>
    </source>
</evidence>
<keyword evidence="10 11" id="KW-0998">Cell outer membrane</keyword>
<name>A0ABR6X4I5_9BURK</name>
<evidence type="ECO:0000256" key="2">
    <source>
        <dbReference type="ARBA" id="ARBA00009810"/>
    </source>
</evidence>
<evidence type="ECO:0000256" key="11">
    <source>
        <dbReference type="PROSITE-ProRule" id="PRU01360"/>
    </source>
</evidence>
<reference evidence="17 18" key="1">
    <citation type="submission" date="2020-08" db="EMBL/GenBank/DDBJ databases">
        <title>Novel species isolated from subtropical streams in China.</title>
        <authorList>
            <person name="Lu H."/>
        </authorList>
    </citation>
    <scope>NUCLEOTIDE SEQUENCE [LARGE SCALE GENOMIC DNA]</scope>
    <source>
        <strain evidence="17 18">KACC 16656</strain>
    </source>
</reference>
<feature type="domain" description="TonB-dependent receptor plug" evidence="16">
    <location>
        <begin position="49"/>
        <end position="159"/>
    </location>
</feature>
<evidence type="ECO:0000256" key="8">
    <source>
        <dbReference type="ARBA" id="ARBA00023136"/>
    </source>
</evidence>
<dbReference type="InterPro" id="IPR012910">
    <property type="entry name" value="Plug_dom"/>
</dbReference>
<dbReference type="RefSeq" id="WP_186922783.1">
    <property type="nucleotide sequence ID" value="NZ_JACOFW010000009.1"/>
</dbReference>
<organism evidence="17 18">
    <name type="scientific">Undibacterium seohonense</name>
    <dbReference type="NCBI Taxonomy" id="1344950"/>
    <lineage>
        <taxon>Bacteria</taxon>
        <taxon>Pseudomonadati</taxon>
        <taxon>Pseudomonadota</taxon>
        <taxon>Betaproteobacteria</taxon>
        <taxon>Burkholderiales</taxon>
        <taxon>Oxalobacteraceae</taxon>
        <taxon>Undibacterium</taxon>
    </lineage>
</organism>
<evidence type="ECO:0000256" key="10">
    <source>
        <dbReference type="ARBA" id="ARBA00023237"/>
    </source>
</evidence>
<dbReference type="Gene3D" id="2.170.130.10">
    <property type="entry name" value="TonB-dependent receptor, plug domain"/>
    <property type="match status" value="1"/>
</dbReference>
<evidence type="ECO:0000256" key="6">
    <source>
        <dbReference type="ARBA" id="ARBA00022729"/>
    </source>
</evidence>
<dbReference type="PANTHER" id="PTHR47234">
    <property type="match status" value="1"/>
</dbReference>
<proteinExistence type="inferred from homology"/>
<evidence type="ECO:0000256" key="4">
    <source>
        <dbReference type="ARBA" id="ARBA00022452"/>
    </source>
</evidence>
<keyword evidence="4 11" id="KW-1134">Transmembrane beta strand</keyword>
<feature type="domain" description="TonB-dependent receptor-like beta-barrel" evidence="15">
    <location>
        <begin position="499"/>
        <end position="921"/>
    </location>
</feature>
<evidence type="ECO:0000256" key="7">
    <source>
        <dbReference type="ARBA" id="ARBA00023077"/>
    </source>
</evidence>
<evidence type="ECO:0000259" key="16">
    <source>
        <dbReference type="Pfam" id="PF07715"/>
    </source>
</evidence>
<evidence type="ECO:0000256" key="1">
    <source>
        <dbReference type="ARBA" id="ARBA00004571"/>
    </source>
</evidence>
<keyword evidence="5 11" id="KW-0812">Transmembrane</keyword>
<evidence type="ECO:0000259" key="15">
    <source>
        <dbReference type="Pfam" id="PF00593"/>
    </source>
</evidence>
<evidence type="ECO:0000313" key="18">
    <source>
        <dbReference type="Proteomes" id="UP000648257"/>
    </source>
</evidence>
<sequence>MIEKIISKSVRLMFTGGLVLSAPFVSAQETTQVQKVEVTGSRIPSISIDGPSPVTQISAKDMKVDGVRNIEDVLNNLPQVFADQGGSIVNGATGTATVSLRGLGPNRTLVLVNGKRMPGGSTNSPAADLNQIPTGLIKRVDILTGGAGAVYGAGAVSGVVNFLLKDNFQGLELQANISGHNHKQQQDYITSVVKAKKYAAPDNVNFDGQTKDVSILFGSNFDNNKGNATLYFSYKETDELLQSQRDFSACSLSSLAAGGFACVGSGTPELGRIGLFGNAATFVADANGVTRPYTSDDAYNFGPINHLLRPTEQYLFNAKGHYDINDQVRVYEEFNFHSNNTNAQIAASGAFFARRATISFDNPLLSPQWRTTLGLSKPGDKVDIQFGKRNTEGGGRVQNYADTSFRNVLGVKGEISNWTYDVFGQFARVNRTGTNYNYFDNAKISKAMDVVVGANGQAVCRSAADGSDPACVPYNIYKQGAITKAQTDYLAVTALATGYTQQTVVGANVGTDLGNYGVKTPWSKTGVGVAFGVERRVESMNYQPDAATAAGTLAGSGGPSKALKGSFAVKEFFGEVKVPVFEKQAYAELLEVNASYRNSDYNTGNKTDTWGVGLDYAPMKSVRIRASHQVAVRAPTIFDLFTPSGVGLGGPAVDPCEGTSPKATQAQCANTGVSAAQYGKVLQNTANQHQASFGGNTKVKPEDAVTQTFGFVVEPMKNLVFTVDAFKIDIENTISAVDSNTVLQQCLTKGTPLFCNMIKRDSLGSLWVIEGEGYIEGKTTNIGKVSTSGVDLAASYNTKLGTMGNLNLMMNGTLLKKLEVENVVGLGSYNCVGYFGNSCGTSTPKWRHKVRATWATPYSLDASLTWRHIGDVDHETSSSNPLLKGTVNPIEKQISARNYFDVNFAYALTKNLGLSFGINNLLDKDPPVISTNATGTGGSSNGNTYPQVYESMGRKIYANVTAKF</sequence>
<evidence type="ECO:0000256" key="12">
    <source>
        <dbReference type="PROSITE-ProRule" id="PRU10144"/>
    </source>
</evidence>
<evidence type="ECO:0000256" key="9">
    <source>
        <dbReference type="ARBA" id="ARBA00023170"/>
    </source>
</evidence>
<keyword evidence="8 11" id="KW-0472">Membrane</keyword>
<dbReference type="InterPro" id="IPR039426">
    <property type="entry name" value="TonB-dep_rcpt-like"/>
</dbReference>
<comment type="subcellular location">
    <subcellularLocation>
        <location evidence="1 11">Cell outer membrane</location>
        <topology evidence="1 11">Multi-pass membrane protein</topology>
    </subcellularLocation>
</comment>
<dbReference type="PANTHER" id="PTHR47234:SF2">
    <property type="entry name" value="TONB-DEPENDENT RECEPTOR"/>
    <property type="match status" value="1"/>
</dbReference>
<dbReference type="SUPFAM" id="SSF56935">
    <property type="entry name" value="Porins"/>
    <property type="match status" value="1"/>
</dbReference>
<dbReference type="Gene3D" id="2.40.170.20">
    <property type="entry name" value="TonB-dependent receptor, beta-barrel domain"/>
    <property type="match status" value="1"/>
</dbReference>
<keyword evidence="6 14" id="KW-0732">Signal</keyword>
<dbReference type="PROSITE" id="PS52016">
    <property type="entry name" value="TONB_DEPENDENT_REC_3"/>
    <property type="match status" value="1"/>
</dbReference>
<feature type="short sequence motif" description="TonB C-terminal box" evidence="12">
    <location>
        <begin position="947"/>
        <end position="964"/>
    </location>
</feature>
<keyword evidence="18" id="KW-1185">Reference proteome</keyword>
<evidence type="ECO:0000256" key="5">
    <source>
        <dbReference type="ARBA" id="ARBA00022692"/>
    </source>
</evidence>
<keyword evidence="3 11" id="KW-0813">Transport</keyword>
<dbReference type="Pfam" id="PF07715">
    <property type="entry name" value="Plug"/>
    <property type="match status" value="1"/>
</dbReference>
<keyword evidence="9 17" id="KW-0675">Receptor</keyword>
<dbReference type="Pfam" id="PF00593">
    <property type="entry name" value="TonB_dep_Rec_b-barrel"/>
    <property type="match status" value="1"/>
</dbReference>
<protein>
    <submittedName>
        <fullName evidence="17">TonB-dependent receptor</fullName>
    </submittedName>
</protein>
<evidence type="ECO:0000256" key="14">
    <source>
        <dbReference type="SAM" id="SignalP"/>
    </source>
</evidence>